<proteinExistence type="predicted"/>
<dbReference type="AlphaFoldDB" id="W6JTH9"/>
<dbReference type="OrthoDB" id="3872677at2"/>
<accession>W6JTH9</accession>
<organism evidence="2 3">
    <name type="scientific">Nostocoides australiense Ben110</name>
    <dbReference type="NCBI Taxonomy" id="1193182"/>
    <lineage>
        <taxon>Bacteria</taxon>
        <taxon>Bacillati</taxon>
        <taxon>Actinomycetota</taxon>
        <taxon>Actinomycetes</taxon>
        <taxon>Micrococcales</taxon>
        <taxon>Intrasporangiaceae</taxon>
        <taxon>Nostocoides</taxon>
    </lineage>
</organism>
<keyword evidence="3" id="KW-1185">Reference proteome</keyword>
<sequence>MSTHEDEHDSHGNSTAAWVSTMIMLVAAAVICWAIIQANTSLAIAGGVAFLIGALLWPILAKMGYGEKNPVRSPYA</sequence>
<feature type="transmembrane region" description="Helical" evidence="1">
    <location>
        <begin position="42"/>
        <end position="60"/>
    </location>
</feature>
<name>W6JTH9_9MICO</name>
<dbReference type="STRING" id="1193182.BN11_1800005"/>
<dbReference type="NCBIfam" id="NF041681">
    <property type="entry name" value="HGxxPAAW"/>
    <property type="match status" value="1"/>
</dbReference>
<dbReference type="EMBL" id="CAJA01000091">
    <property type="protein sequence ID" value="CCH72613.1"/>
    <property type="molecule type" value="Genomic_DNA"/>
</dbReference>
<evidence type="ECO:0000313" key="2">
    <source>
        <dbReference type="EMBL" id="CCH72613.1"/>
    </source>
</evidence>
<gene>
    <name evidence="2" type="ORF">BN11_1800005</name>
</gene>
<dbReference type="RefSeq" id="WP_048698059.1">
    <property type="nucleotide sequence ID" value="NZ_HG764815.1"/>
</dbReference>
<keyword evidence="1" id="KW-0812">Transmembrane</keyword>
<comment type="caution">
    <text evidence="2">The sequence shown here is derived from an EMBL/GenBank/DDBJ whole genome shotgun (WGS) entry which is preliminary data.</text>
</comment>
<evidence type="ECO:0000256" key="1">
    <source>
        <dbReference type="SAM" id="Phobius"/>
    </source>
</evidence>
<evidence type="ECO:0000313" key="3">
    <source>
        <dbReference type="Proteomes" id="UP000035763"/>
    </source>
</evidence>
<keyword evidence="1" id="KW-1133">Transmembrane helix</keyword>
<reference evidence="2 3" key="1">
    <citation type="journal article" date="2013" name="ISME J.">
        <title>A metabolic model for members of the genus Tetrasphaera involved in enhanced biological phosphorus removal.</title>
        <authorList>
            <person name="Kristiansen R."/>
            <person name="Nguyen H.T.T."/>
            <person name="Saunders A.M."/>
            <person name="Nielsen J.L."/>
            <person name="Wimmer R."/>
            <person name="Le V.Q."/>
            <person name="McIlroy S.J."/>
            <person name="Petrovski S."/>
            <person name="Seviour R.J."/>
            <person name="Calteau A."/>
            <person name="Nielsen K.L."/>
            <person name="Nielsen P.H."/>
        </authorList>
    </citation>
    <scope>NUCLEOTIDE SEQUENCE [LARGE SCALE GENOMIC DNA]</scope>
    <source>
        <strain evidence="2 3">Ben110</strain>
    </source>
</reference>
<dbReference type="Proteomes" id="UP000035763">
    <property type="component" value="Unassembled WGS sequence"/>
</dbReference>
<keyword evidence="1" id="KW-0472">Membrane</keyword>
<feature type="transmembrane region" description="Helical" evidence="1">
    <location>
        <begin position="16"/>
        <end position="36"/>
    </location>
</feature>
<protein>
    <submittedName>
        <fullName evidence="2">Uncharacterized protein</fullName>
    </submittedName>
</protein>